<dbReference type="GO" id="GO:0016020">
    <property type="term" value="C:membrane"/>
    <property type="evidence" value="ECO:0007669"/>
    <property type="project" value="UniProtKB-SubCell"/>
</dbReference>
<feature type="region of interest" description="Disordered" evidence="8">
    <location>
        <begin position="698"/>
        <end position="740"/>
    </location>
</feature>
<comment type="subcellular location">
    <subcellularLocation>
        <location evidence="1">Membrane</location>
        <topology evidence="1">Single-pass type I membrane protein</topology>
    </subcellularLocation>
</comment>
<comment type="caution">
    <text evidence="10">The sequence shown here is derived from an EMBL/GenBank/DDBJ whole genome shotgun (WGS) entry which is preliminary data.</text>
</comment>
<protein>
    <submittedName>
        <fullName evidence="10">Uncharacterized protein</fullName>
    </submittedName>
</protein>
<evidence type="ECO:0000256" key="5">
    <source>
        <dbReference type="ARBA" id="ARBA00022989"/>
    </source>
</evidence>
<keyword evidence="6 9" id="KW-0472">Membrane</keyword>
<dbReference type="PANTHER" id="PTHR11337">
    <property type="entry name" value="MUCIN/PORIMIN"/>
    <property type="match status" value="1"/>
</dbReference>
<keyword evidence="4" id="KW-0732">Signal</keyword>
<evidence type="ECO:0000256" key="8">
    <source>
        <dbReference type="SAM" id="MobiDB-lite"/>
    </source>
</evidence>
<evidence type="ECO:0000256" key="6">
    <source>
        <dbReference type="ARBA" id="ARBA00023136"/>
    </source>
</evidence>
<feature type="compositionally biased region" description="Polar residues" evidence="8">
    <location>
        <begin position="698"/>
        <end position="709"/>
    </location>
</feature>
<evidence type="ECO:0000256" key="9">
    <source>
        <dbReference type="SAM" id="Phobius"/>
    </source>
</evidence>
<evidence type="ECO:0000256" key="1">
    <source>
        <dbReference type="ARBA" id="ARBA00004479"/>
    </source>
</evidence>
<sequence length="892" mass="99075">MSDSDDYGGCSVYNETGMCQTDGGSADGGGKDAGSGPNFSQASFDLSSFIGGIILVLVLQAGAFFAMRFLKTKDSSYETISPVMFTASGPGCSSHLYNSIRSYLHNQNRAQPIVGLNSITEVLTYNQPALYLCDVCGLRITKTDIRNHIMGSIHRYNYIKSHHAHGWTSDTDLTLLARPLMDIAKKVEKKEGTGDIQVLNVDEVIYKEMTSLPVSDAFAQMKTIKDQRNSNAVHSLVHNSPSEGNESSAQGQQEADSMKGTAQLPALGCLVPTQTPSMSKCSSMIEPQQVLTNPTPNPSLHRTAGPVKPLFTCQDVSTPQSLVDSHVSSRINFLESSPAPVSSQNVNQHQHVIPDRSPQKYIMPSENQYFNQVSKISVITTPRQCIPIRSLCQNDIMHAGEDDGNSSVQSFGVGYESHPRHLAQTTPYEIQLQTQSLSMSHMVPELTQDLTNRHVIFGNESPPDSPESVRDVEIVIKQIRTQMLTEVLEPAETHDSSHSHDESNSQEPINTVWEAHEEAQSGILAEKKVFQFSQSPIAQSPLTQTQSPSDQFQSIEDFLENYNGQKPLIGLQAVIKCQSVDGNPPPCCYLCQLCSLKLKKKKIFSHLTGFDHLRNYLKALHPQLLPKKRKHCNTNEMIENIAIQLEKEDGRGHIKVMRLSACLISEVLQKDYHWCMKMLNCGADVGWRSGLLSFKEGTNNATGPSQTLKRQVESTLPPLDCTAPDGAPTPQMSKKMKKGHPNKVICTKKVKEPVFKVSLSLQEGPVIIERTTLRDTTTVAPEIEDQNPVTTCTENNALPLATNSHSEVQMCVHSCMYENQFTNPPHYAYPGQFDQSQVMQNVKPSLRPMDCGPVTYADWPVQDWSCYNNQWIMMRQNMDGRDHYECAGYMQY</sequence>
<keyword evidence="5 9" id="KW-1133">Transmembrane helix</keyword>
<reference evidence="10" key="1">
    <citation type="submission" date="2023-08" db="EMBL/GenBank/DDBJ databases">
        <title>Chromosome-level Genome Assembly of mud carp (Cirrhinus molitorella).</title>
        <authorList>
            <person name="Liu H."/>
        </authorList>
    </citation>
    <scope>NUCLEOTIDE SEQUENCE</scope>
    <source>
        <strain evidence="10">Prfri</strain>
        <tissue evidence="10">Muscle</tissue>
    </source>
</reference>
<dbReference type="EMBL" id="JAUYZG010000015">
    <property type="protein sequence ID" value="KAK2886930.1"/>
    <property type="molecule type" value="Genomic_DNA"/>
</dbReference>
<feature type="compositionally biased region" description="Polar residues" evidence="8">
    <location>
        <begin position="229"/>
        <end position="255"/>
    </location>
</feature>
<evidence type="ECO:0000256" key="2">
    <source>
        <dbReference type="ARBA" id="ARBA00005341"/>
    </source>
</evidence>
<feature type="transmembrane region" description="Helical" evidence="9">
    <location>
        <begin position="46"/>
        <end position="67"/>
    </location>
</feature>
<accession>A0AA88PSX7</accession>
<gene>
    <name evidence="10" type="ORF">Q8A67_015158</name>
</gene>
<dbReference type="PANTHER" id="PTHR11337:SF11">
    <property type="entry name" value="CD164 SIALOMUCIN-LIKE 2 PROTEIN"/>
    <property type="match status" value="1"/>
</dbReference>
<keyword evidence="3 9" id="KW-0812">Transmembrane</keyword>
<evidence type="ECO:0000256" key="3">
    <source>
        <dbReference type="ARBA" id="ARBA00022692"/>
    </source>
</evidence>
<keyword evidence="7" id="KW-0325">Glycoprotein</keyword>
<dbReference type="Proteomes" id="UP001187343">
    <property type="component" value="Unassembled WGS sequence"/>
</dbReference>
<name>A0AA88PSX7_9TELE</name>
<evidence type="ECO:0000313" key="10">
    <source>
        <dbReference type="EMBL" id="KAK2886930.1"/>
    </source>
</evidence>
<evidence type="ECO:0000256" key="4">
    <source>
        <dbReference type="ARBA" id="ARBA00022729"/>
    </source>
</evidence>
<keyword evidence="11" id="KW-1185">Reference proteome</keyword>
<dbReference type="GO" id="GO:0031410">
    <property type="term" value="C:cytoplasmic vesicle"/>
    <property type="evidence" value="ECO:0007669"/>
    <property type="project" value="TreeGrafter"/>
</dbReference>
<feature type="region of interest" description="Disordered" evidence="8">
    <location>
        <begin position="229"/>
        <end position="259"/>
    </location>
</feature>
<evidence type="ECO:0000313" key="11">
    <source>
        <dbReference type="Proteomes" id="UP001187343"/>
    </source>
</evidence>
<evidence type="ECO:0000256" key="7">
    <source>
        <dbReference type="ARBA" id="ARBA00023180"/>
    </source>
</evidence>
<comment type="similarity">
    <text evidence="2">Belongs to the CD164 family.</text>
</comment>
<organism evidence="10 11">
    <name type="scientific">Cirrhinus molitorella</name>
    <name type="common">mud carp</name>
    <dbReference type="NCBI Taxonomy" id="172907"/>
    <lineage>
        <taxon>Eukaryota</taxon>
        <taxon>Metazoa</taxon>
        <taxon>Chordata</taxon>
        <taxon>Craniata</taxon>
        <taxon>Vertebrata</taxon>
        <taxon>Euteleostomi</taxon>
        <taxon>Actinopterygii</taxon>
        <taxon>Neopterygii</taxon>
        <taxon>Teleostei</taxon>
        <taxon>Ostariophysi</taxon>
        <taxon>Cypriniformes</taxon>
        <taxon>Cyprinidae</taxon>
        <taxon>Labeoninae</taxon>
        <taxon>Labeonini</taxon>
        <taxon>Cirrhinus</taxon>
    </lineage>
</organism>
<dbReference type="AlphaFoldDB" id="A0AA88PSX7"/>
<proteinExistence type="inferred from homology"/>
<dbReference type="InterPro" id="IPR007947">
    <property type="entry name" value="CD164_MGC24"/>
</dbReference>
<dbReference type="Pfam" id="PF05283">
    <property type="entry name" value="MGC-24"/>
    <property type="match status" value="1"/>
</dbReference>